<evidence type="ECO:0000256" key="4">
    <source>
        <dbReference type="PROSITE-ProRule" id="PRU00221"/>
    </source>
</evidence>
<dbReference type="PROSITE" id="PS50294">
    <property type="entry name" value="WD_REPEATS_REGION"/>
    <property type="match status" value="1"/>
</dbReference>
<dbReference type="SUPFAM" id="SSF50978">
    <property type="entry name" value="WD40 repeat-like"/>
    <property type="match status" value="1"/>
</dbReference>
<comment type="similarity">
    <text evidence="1">Belongs to the WD repeat THOC6 family.</text>
</comment>
<dbReference type="Pfam" id="PF00400">
    <property type="entry name" value="WD40"/>
    <property type="match status" value="1"/>
</dbReference>
<feature type="non-terminal residue" evidence="5">
    <location>
        <position position="1"/>
    </location>
</feature>
<dbReference type="GO" id="GO:0000347">
    <property type="term" value="C:THO complex"/>
    <property type="evidence" value="ECO:0007669"/>
    <property type="project" value="TreeGrafter"/>
</dbReference>
<dbReference type="InterPro" id="IPR019775">
    <property type="entry name" value="WD40_repeat_CS"/>
</dbReference>
<sequence length="357" mass="39826">RSSFWICNISIRSTTQQEVGLFVVVYIYLNKMVDKTLYNTTLAQTFSPCGNFLLAGNVYGEIAVFDLTNILHPVDDRNGLPKPSYRFNVPRDEQVSSMVTTPEFLIVGTVGEITGWDWSSICTNKHPKLSWTIQIPTLKNVEKPDVNSMLVSENNMGGLLYAGCGDKDIHVFSLDDGKYVRRFTGHEDYIHSIDSLGNQLISAGEDGSVRLWDMRQAAMTGIVHPYKDEKIARPHLGKWVGDVAINEDWMVCGGGPSLTLWNLRFLDVMTTFSSIEDSGIHISKFCDDRILCGGSAKHLYHLSFSGDIYAQVESSSTTIYSVVFQEVPHKVLCVAGSSSNIDLCTNFSYRDQILCFA</sequence>
<dbReference type="InterPro" id="IPR001680">
    <property type="entry name" value="WD40_rpt"/>
</dbReference>
<dbReference type="InterPro" id="IPR042626">
    <property type="entry name" value="THOC6"/>
</dbReference>
<dbReference type="AlphaFoldDB" id="A0A1B6E0L2"/>
<feature type="repeat" description="WD" evidence="4">
    <location>
        <begin position="183"/>
        <end position="222"/>
    </location>
</feature>
<evidence type="ECO:0000313" key="5">
    <source>
        <dbReference type="EMBL" id="JAS31450.1"/>
    </source>
</evidence>
<evidence type="ECO:0000256" key="1">
    <source>
        <dbReference type="ARBA" id="ARBA00009728"/>
    </source>
</evidence>
<protein>
    <submittedName>
        <fullName evidence="5">Uncharacterized protein</fullName>
    </submittedName>
</protein>
<evidence type="ECO:0000256" key="2">
    <source>
        <dbReference type="ARBA" id="ARBA00022574"/>
    </source>
</evidence>
<keyword evidence="3" id="KW-0677">Repeat</keyword>
<reference evidence="5" key="1">
    <citation type="submission" date="2015-12" db="EMBL/GenBank/DDBJ databases">
        <title>De novo transcriptome assembly of four potential Pierce s Disease insect vectors from Arizona vineyards.</title>
        <authorList>
            <person name="Tassone E.E."/>
        </authorList>
    </citation>
    <scope>NUCLEOTIDE SEQUENCE</scope>
</reference>
<name>A0A1B6E0L2_9HEMI</name>
<evidence type="ECO:0000256" key="3">
    <source>
        <dbReference type="ARBA" id="ARBA00022737"/>
    </source>
</evidence>
<dbReference type="Gene3D" id="2.130.10.10">
    <property type="entry name" value="YVTN repeat-like/Quinoprotein amine dehydrogenase"/>
    <property type="match status" value="1"/>
</dbReference>
<proteinExistence type="inferred from homology"/>
<keyword evidence="2 4" id="KW-0853">WD repeat</keyword>
<dbReference type="InterPro" id="IPR015943">
    <property type="entry name" value="WD40/YVTN_repeat-like_dom_sf"/>
</dbReference>
<dbReference type="PANTHER" id="PTHR44411:SF1">
    <property type="entry name" value="THO COMPLEX SUBUNIT 6 HOMOLOG"/>
    <property type="match status" value="1"/>
</dbReference>
<dbReference type="SMART" id="SM00320">
    <property type="entry name" value="WD40"/>
    <property type="match status" value="3"/>
</dbReference>
<dbReference type="InterPro" id="IPR036322">
    <property type="entry name" value="WD40_repeat_dom_sf"/>
</dbReference>
<gene>
    <name evidence="5" type="ORF">g.36553</name>
</gene>
<dbReference type="GO" id="GO:0000346">
    <property type="term" value="C:transcription export complex"/>
    <property type="evidence" value="ECO:0007669"/>
    <property type="project" value="TreeGrafter"/>
</dbReference>
<dbReference type="PROSITE" id="PS50082">
    <property type="entry name" value="WD_REPEATS_2"/>
    <property type="match status" value="1"/>
</dbReference>
<accession>A0A1B6E0L2</accession>
<dbReference type="EMBL" id="GEDC01005848">
    <property type="protein sequence ID" value="JAS31450.1"/>
    <property type="molecule type" value="Transcribed_RNA"/>
</dbReference>
<dbReference type="PROSITE" id="PS00678">
    <property type="entry name" value="WD_REPEATS_1"/>
    <property type="match status" value="1"/>
</dbReference>
<dbReference type="PANTHER" id="PTHR44411">
    <property type="entry name" value="THO COMPLEX SUBUNIT 6 HOMOLOG"/>
    <property type="match status" value="1"/>
</dbReference>
<dbReference type="GO" id="GO:0006406">
    <property type="term" value="P:mRNA export from nucleus"/>
    <property type="evidence" value="ECO:0007669"/>
    <property type="project" value="TreeGrafter"/>
</dbReference>
<organism evidence="5">
    <name type="scientific">Clastoptera arizonana</name>
    <name type="common">Arizona spittle bug</name>
    <dbReference type="NCBI Taxonomy" id="38151"/>
    <lineage>
        <taxon>Eukaryota</taxon>
        <taxon>Metazoa</taxon>
        <taxon>Ecdysozoa</taxon>
        <taxon>Arthropoda</taxon>
        <taxon>Hexapoda</taxon>
        <taxon>Insecta</taxon>
        <taxon>Pterygota</taxon>
        <taxon>Neoptera</taxon>
        <taxon>Paraneoptera</taxon>
        <taxon>Hemiptera</taxon>
        <taxon>Auchenorrhyncha</taxon>
        <taxon>Cercopoidea</taxon>
        <taxon>Clastopteridae</taxon>
        <taxon>Clastoptera</taxon>
    </lineage>
</organism>